<accession>A0A2T6AV79</accession>
<keyword evidence="3" id="KW-1185">Reference proteome</keyword>
<protein>
    <recommendedName>
        <fullName evidence="4">Phosphoadenosine phosphosulfate reductase</fullName>
    </recommendedName>
</protein>
<organism evidence="2 3">
    <name type="scientific">Allosediminivita pacifica</name>
    <dbReference type="NCBI Taxonomy" id="1267769"/>
    <lineage>
        <taxon>Bacteria</taxon>
        <taxon>Pseudomonadati</taxon>
        <taxon>Pseudomonadota</taxon>
        <taxon>Alphaproteobacteria</taxon>
        <taxon>Rhodobacterales</taxon>
        <taxon>Paracoccaceae</taxon>
        <taxon>Allosediminivita</taxon>
    </lineage>
</organism>
<reference evidence="2 3" key="1">
    <citation type="submission" date="2018-04" db="EMBL/GenBank/DDBJ databases">
        <title>Genomic Encyclopedia of Archaeal and Bacterial Type Strains, Phase II (KMG-II): from individual species to whole genera.</title>
        <authorList>
            <person name="Goeker M."/>
        </authorList>
    </citation>
    <scope>NUCLEOTIDE SEQUENCE [LARGE SCALE GENOMIC DNA]</scope>
    <source>
        <strain evidence="2 3">DSM 29329</strain>
    </source>
</reference>
<feature type="region of interest" description="Disordered" evidence="1">
    <location>
        <begin position="305"/>
        <end position="325"/>
    </location>
</feature>
<comment type="caution">
    <text evidence="2">The sequence shown here is derived from an EMBL/GenBank/DDBJ whole genome shotgun (WGS) entry which is preliminary data.</text>
</comment>
<evidence type="ECO:0000256" key="1">
    <source>
        <dbReference type="SAM" id="MobiDB-lite"/>
    </source>
</evidence>
<evidence type="ECO:0000313" key="3">
    <source>
        <dbReference type="Proteomes" id="UP000244069"/>
    </source>
</evidence>
<proteinExistence type="predicted"/>
<dbReference type="EMBL" id="QBKN01000011">
    <property type="protein sequence ID" value="PTX47718.1"/>
    <property type="molecule type" value="Genomic_DNA"/>
</dbReference>
<dbReference type="RefSeq" id="WP_188758708.1">
    <property type="nucleotide sequence ID" value="NZ_BMEZ01000013.1"/>
</dbReference>
<gene>
    <name evidence="2" type="ORF">C8N44_11146</name>
</gene>
<sequence length="325" mass="36667">MTAFPPDLSDRPRGEWLAALRKLGQQRGFARPLGHGHAAILIEEGDTLLVSFESMSAVEALSTTRTPLGFDMVGREGWSCLSMLSHGDTWFRAPEVYTFLDQLTDEGFFDQYDRVIFQGAGPCGYAAATFSVAAPGARLFLIQPQATLDPRIAGWDDRFLSDRRRDFTTRYGFAPDMVRAALHAALLYDPYQRYDAMHAALFHGPNVARHQLPHFGGTLMNDLLELDLWAPLLVAVADDRLDTATFASALRARRDHLAYLRELLAFLDSRDRTALSRQLCEYVLARQDVQRFRRRLDQILATHKAESARERADRDRDQPPRLGTG</sequence>
<evidence type="ECO:0000313" key="2">
    <source>
        <dbReference type="EMBL" id="PTX47718.1"/>
    </source>
</evidence>
<name>A0A2T6AV79_9RHOB</name>
<feature type="compositionally biased region" description="Basic and acidic residues" evidence="1">
    <location>
        <begin position="305"/>
        <end position="319"/>
    </location>
</feature>
<dbReference type="AlphaFoldDB" id="A0A2T6AV79"/>
<dbReference type="Proteomes" id="UP000244069">
    <property type="component" value="Unassembled WGS sequence"/>
</dbReference>
<evidence type="ECO:0008006" key="4">
    <source>
        <dbReference type="Google" id="ProtNLM"/>
    </source>
</evidence>